<organism evidence="3 4">
    <name type="scientific">Corynebacterium glucuronolyticum</name>
    <dbReference type="NCBI Taxonomy" id="39791"/>
    <lineage>
        <taxon>Bacteria</taxon>
        <taxon>Bacillati</taxon>
        <taxon>Actinomycetota</taxon>
        <taxon>Actinomycetes</taxon>
        <taxon>Mycobacteriales</taxon>
        <taxon>Corynebacteriaceae</taxon>
        <taxon>Corynebacterium</taxon>
    </lineage>
</organism>
<dbReference type="GO" id="GO:0016301">
    <property type="term" value="F:kinase activity"/>
    <property type="evidence" value="ECO:0007669"/>
    <property type="project" value="UniProtKB-KW"/>
</dbReference>
<evidence type="ECO:0000313" key="4">
    <source>
        <dbReference type="Proteomes" id="UP000596145"/>
    </source>
</evidence>
<dbReference type="SUPFAM" id="SSF54211">
    <property type="entry name" value="Ribosomal protein S5 domain 2-like"/>
    <property type="match status" value="1"/>
</dbReference>
<sequence>MLKERWLEMERWPEPQDNLADIVSSEHRKQWSAPDGVACAPATSVLMGEFTDFTGGMSAVMVHSLEAAVAFSYRTDREVHVRFLQTGSEENISSADADELEKAAGTILDPPVHEDDSPAEWNVSSSLPTDEWAVRLGGVVITMIHRQLLTRDTPGVNVTVVCDIPPHAGLGRTAAVTSALAFALNGEPDERDDAPTRAKLASVAHCAAEVFTGLMHPRARFVGCLRGTGEGVNLVDFGDGSLTVAPAIQDAMVITPALTRLPEARDNSDRLAWRRTFVSQALKNFGVTTLQQLPDAPARVGDWLRTVISVKGSEGLPTVGAAVGWLTYLGEEATRAHEFAGLLRSRRMDDAFEVFARSAGPLREFALDEAAAAAPTDIPARPAAIGRSTAMLCLTGYNDLPDVPGAHVIVLRPGTRAH</sequence>
<gene>
    <name evidence="3" type="ORF">I6I10_06700</name>
</gene>
<protein>
    <recommendedName>
        <fullName evidence="2">GHMP kinase N-terminal domain-containing protein</fullName>
    </recommendedName>
</protein>
<evidence type="ECO:0000256" key="1">
    <source>
        <dbReference type="ARBA" id="ARBA00022777"/>
    </source>
</evidence>
<dbReference type="GO" id="GO:0005524">
    <property type="term" value="F:ATP binding"/>
    <property type="evidence" value="ECO:0007669"/>
    <property type="project" value="InterPro"/>
</dbReference>
<dbReference type="InterPro" id="IPR020568">
    <property type="entry name" value="Ribosomal_Su5_D2-typ_SF"/>
</dbReference>
<reference evidence="3 4" key="1">
    <citation type="submission" date="2020-12" db="EMBL/GenBank/DDBJ databases">
        <title>FDA dAtabase for Regulatory Grade micrObial Sequences (FDA-ARGOS): Supporting development and validation of Infectious Disease Dx tests.</title>
        <authorList>
            <person name="Sproer C."/>
            <person name="Gronow S."/>
            <person name="Severitt S."/>
            <person name="Schroder I."/>
            <person name="Tallon L."/>
            <person name="Sadzewicz L."/>
            <person name="Zhao X."/>
            <person name="Boylan J."/>
            <person name="Ott S."/>
            <person name="Bowen H."/>
            <person name="Vavikolanu K."/>
            <person name="Mehta A."/>
            <person name="Aluvathingal J."/>
            <person name="Nadendla S."/>
            <person name="Lowell S."/>
            <person name="Myers T."/>
            <person name="Yan Y."/>
            <person name="Sichtig H."/>
        </authorList>
    </citation>
    <scope>NUCLEOTIDE SEQUENCE [LARGE SCALE GENOMIC DNA]</scope>
    <source>
        <strain evidence="3 4">FDAARGOS_1053</strain>
    </source>
</reference>
<dbReference type="Pfam" id="PF00288">
    <property type="entry name" value="GHMP_kinases_N"/>
    <property type="match status" value="1"/>
</dbReference>
<name>A0A7T4EHL5_9CORY</name>
<dbReference type="OrthoDB" id="4427597at2"/>
<accession>A0A7T4EHL5</accession>
<dbReference type="Proteomes" id="UP000596145">
    <property type="component" value="Chromosome"/>
</dbReference>
<proteinExistence type="predicted"/>
<keyword evidence="1" id="KW-0418">Kinase</keyword>
<keyword evidence="1" id="KW-0808">Transferase</keyword>
<dbReference type="InterPro" id="IPR006204">
    <property type="entry name" value="GHMP_kinase_N_dom"/>
</dbReference>
<dbReference type="Gene3D" id="3.30.230.10">
    <property type="match status" value="1"/>
</dbReference>
<dbReference type="AlphaFoldDB" id="A0A7T4EHL5"/>
<evidence type="ECO:0000259" key="2">
    <source>
        <dbReference type="Pfam" id="PF00288"/>
    </source>
</evidence>
<dbReference type="EMBL" id="CP066007">
    <property type="protein sequence ID" value="QQB47555.1"/>
    <property type="molecule type" value="Genomic_DNA"/>
</dbReference>
<evidence type="ECO:0000313" key="3">
    <source>
        <dbReference type="EMBL" id="QQB47555.1"/>
    </source>
</evidence>
<feature type="domain" description="GHMP kinase N-terminal" evidence="2">
    <location>
        <begin position="145"/>
        <end position="204"/>
    </location>
</feature>
<dbReference type="InterPro" id="IPR014721">
    <property type="entry name" value="Ribsml_uS5_D2-typ_fold_subgr"/>
</dbReference>